<comment type="caution">
    <text evidence="1">The sequence shown here is derived from an EMBL/GenBank/DDBJ whole genome shotgun (WGS) entry which is preliminary data.</text>
</comment>
<organism evidence="1 2">
    <name type="scientific">Neotoma lepida</name>
    <name type="common">Desert woodrat</name>
    <dbReference type="NCBI Taxonomy" id="56216"/>
    <lineage>
        <taxon>Eukaryota</taxon>
        <taxon>Metazoa</taxon>
        <taxon>Chordata</taxon>
        <taxon>Craniata</taxon>
        <taxon>Vertebrata</taxon>
        <taxon>Euteleostomi</taxon>
        <taxon>Mammalia</taxon>
        <taxon>Eutheria</taxon>
        <taxon>Euarchontoglires</taxon>
        <taxon>Glires</taxon>
        <taxon>Rodentia</taxon>
        <taxon>Myomorpha</taxon>
        <taxon>Muroidea</taxon>
        <taxon>Cricetidae</taxon>
        <taxon>Neotominae</taxon>
        <taxon>Neotoma</taxon>
    </lineage>
</organism>
<gene>
    <name evidence="1" type="ORF">A6R68_11170</name>
</gene>
<name>A0A1A6FUR5_NEOLE</name>
<sequence length="77" mass="8575">DRLYSVTSRRSERRSTSAACSLCELSDHHTISLPVSHYALVTVICHVTTFHNYEDTALKLQNQVSVLAGSQKLQKAT</sequence>
<protein>
    <submittedName>
        <fullName evidence="1">Uncharacterized protein</fullName>
    </submittedName>
</protein>
<evidence type="ECO:0000313" key="2">
    <source>
        <dbReference type="Proteomes" id="UP000092124"/>
    </source>
</evidence>
<accession>A0A1A6FUR5</accession>
<reference evidence="1 2" key="1">
    <citation type="submission" date="2016-06" db="EMBL/GenBank/DDBJ databases">
        <title>The Draft Genome Sequence and Annotation of the Desert Woodrat Neotoma lepida.</title>
        <authorList>
            <person name="Campbell M."/>
            <person name="Oakeson K.F."/>
            <person name="Yandell M."/>
            <person name="Halpert J.R."/>
            <person name="Dearing D."/>
        </authorList>
    </citation>
    <scope>NUCLEOTIDE SEQUENCE [LARGE SCALE GENOMIC DNA]</scope>
    <source>
        <strain evidence="1">417</strain>
        <tissue evidence="1">Liver</tissue>
    </source>
</reference>
<feature type="non-terminal residue" evidence="1">
    <location>
        <position position="1"/>
    </location>
</feature>
<proteinExistence type="predicted"/>
<dbReference type="AlphaFoldDB" id="A0A1A6FUR5"/>
<dbReference type="EMBL" id="LZPO01117021">
    <property type="protein sequence ID" value="OBS57701.1"/>
    <property type="molecule type" value="Genomic_DNA"/>
</dbReference>
<feature type="non-terminal residue" evidence="1">
    <location>
        <position position="77"/>
    </location>
</feature>
<evidence type="ECO:0000313" key="1">
    <source>
        <dbReference type="EMBL" id="OBS57701.1"/>
    </source>
</evidence>
<keyword evidence="2" id="KW-1185">Reference proteome</keyword>
<dbReference type="Proteomes" id="UP000092124">
    <property type="component" value="Unassembled WGS sequence"/>
</dbReference>